<keyword evidence="2" id="KW-0732">Signal</keyword>
<dbReference type="PROSITE" id="PS51677">
    <property type="entry name" value="NODB"/>
    <property type="match status" value="1"/>
</dbReference>
<name>A0A8J7Y7W4_9EURY</name>
<dbReference type="PANTHER" id="PTHR34216:SF3">
    <property type="entry name" value="POLY-BETA-1,6-N-ACETYL-D-GLUCOSAMINE N-DEACETYLASE"/>
    <property type="match status" value="1"/>
</dbReference>
<dbReference type="EMBL" id="JAHQXF010000001">
    <property type="protein sequence ID" value="MBV0923319.1"/>
    <property type="molecule type" value="Genomic_DNA"/>
</dbReference>
<evidence type="ECO:0000256" key="1">
    <source>
        <dbReference type="ARBA" id="ARBA00004613"/>
    </source>
</evidence>
<evidence type="ECO:0000313" key="4">
    <source>
        <dbReference type="EMBL" id="MBV0923319.1"/>
    </source>
</evidence>
<dbReference type="GO" id="GO:0005576">
    <property type="term" value="C:extracellular region"/>
    <property type="evidence" value="ECO:0007669"/>
    <property type="project" value="UniProtKB-SubCell"/>
</dbReference>
<dbReference type="Proteomes" id="UP000766550">
    <property type="component" value="Unassembled WGS sequence"/>
</dbReference>
<dbReference type="PANTHER" id="PTHR34216">
    <property type="match status" value="1"/>
</dbReference>
<dbReference type="InterPro" id="IPR006311">
    <property type="entry name" value="TAT_signal"/>
</dbReference>
<evidence type="ECO:0000256" key="2">
    <source>
        <dbReference type="ARBA" id="ARBA00022729"/>
    </source>
</evidence>
<feature type="domain" description="NodB homology" evidence="3">
    <location>
        <begin position="205"/>
        <end position="475"/>
    </location>
</feature>
<dbReference type="PROSITE" id="PS51318">
    <property type="entry name" value="TAT"/>
    <property type="match status" value="1"/>
</dbReference>
<sequence length="475" mass="53094">MTNRNPISRHGLLKRGAAALTALGTTTSVGRARAATEHPLLNTAFDTTDRYEDSGRLLDDFEDLSQWEARSGHLNAVTDQPYRGDQSAELLLGPDEGTDLEIVRVFDDPIDLSNKDLSIALRLESPSTEQLDVHLYNGSDSVTMRRRTITTSYGWFRIDLGVTSEYGDPDLSSVDAISLEFYRDFETDLRVWVDDLRTTERADTGRVIVTFDDGGITQYTNALPIMEDRGIPALTMINSGRASDSDFLGEDEMREMRGAGWEIGSHTVDHRHLPDLSDADARAQIEENKKWLLERGFERGASMFSYPWSGNSPRIRDIVSDYHYFAVTDGSLPHGQQLTGPLTVGRVFGEELERVYDVLDMAEKYNQTAVLAYHQVGANGWISEDDFRATMDRIASGSIEAIRPSKQLTELQSPPVEEIVPLSIREAVAGDGVFEGSEAQRAVHWYREDEYVPRTNGKKIDEATMNELAAAWSND</sequence>
<dbReference type="InterPro" id="IPR002509">
    <property type="entry name" value="NODB_dom"/>
</dbReference>
<protein>
    <submittedName>
        <fullName evidence="4">Polysaccharide deacetylase family protein</fullName>
    </submittedName>
</protein>
<dbReference type="GO" id="GO:0016810">
    <property type="term" value="F:hydrolase activity, acting on carbon-nitrogen (but not peptide) bonds"/>
    <property type="evidence" value="ECO:0007669"/>
    <property type="project" value="InterPro"/>
</dbReference>
<reference evidence="4 5" key="1">
    <citation type="submission" date="2021-06" db="EMBL/GenBank/DDBJ databases">
        <title>New haloarchaea isolates fom saline soil.</title>
        <authorList>
            <person name="Duran-Viseras A."/>
            <person name="Sanchez-Porro C.S."/>
            <person name="Ventosa A."/>
        </authorList>
    </citation>
    <scope>NUCLEOTIDE SEQUENCE [LARGE SCALE GENOMIC DNA]</scope>
    <source>
        <strain evidence="4 5">JCM 183640</strain>
    </source>
</reference>
<dbReference type="InterPro" id="IPR051398">
    <property type="entry name" value="Polysacch_Deacetylase"/>
</dbReference>
<dbReference type="AlphaFoldDB" id="A0A8J7Y7W4"/>
<comment type="subcellular location">
    <subcellularLocation>
        <location evidence="1">Secreted</location>
    </subcellularLocation>
</comment>
<dbReference type="Gene3D" id="3.20.20.370">
    <property type="entry name" value="Glycoside hydrolase/deacetylase"/>
    <property type="match status" value="1"/>
</dbReference>
<evidence type="ECO:0000259" key="3">
    <source>
        <dbReference type="PROSITE" id="PS51677"/>
    </source>
</evidence>
<dbReference type="GO" id="GO:0005975">
    <property type="term" value="P:carbohydrate metabolic process"/>
    <property type="evidence" value="ECO:0007669"/>
    <property type="project" value="InterPro"/>
</dbReference>
<evidence type="ECO:0000313" key="5">
    <source>
        <dbReference type="Proteomes" id="UP000766550"/>
    </source>
</evidence>
<keyword evidence="5" id="KW-1185">Reference proteome</keyword>
<dbReference type="OrthoDB" id="248140at2157"/>
<accession>A0A8J7Y7W4</accession>
<organism evidence="4 5">
    <name type="scientific">Haloarcula limicola</name>
    <dbReference type="NCBI Taxonomy" id="1429915"/>
    <lineage>
        <taxon>Archaea</taxon>
        <taxon>Methanobacteriati</taxon>
        <taxon>Methanobacteriota</taxon>
        <taxon>Stenosarchaea group</taxon>
        <taxon>Halobacteria</taxon>
        <taxon>Halobacteriales</taxon>
        <taxon>Haloarculaceae</taxon>
        <taxon>Haloarcula</taxon>
    </lineage>
</organism>
<dbReference type="InterPro" id="IPR011330">
    <property type="entry name" value="Glyco_hydro/deAcase_b/a-brl"/>
</dbReference>
<dbReference type="RefSeq" id="WP_162316458.1">
    <property type="nucleotide sequence ID" value="NZ_JAHQXF010000001.1"/>
</dbReference>
<comment type="caution">
    <text evidence="4">The sequence shown here is derived from an EMBL/GenBank/DDBJ whole genome shotgun (WGS) entry which is preliminary data.</text>
</comment>
<dbReference type="Pfam" id="PF01522">
    <property type="entry name" value="Polysacc_deac_1"/>
    <property type="match status" value="1"/>
</dbReference>
<dbReference type="CDD" id="cd10970">
    <property type="entry name" value="CE4_DAC_u1_6s"/>
    <property type="match status" value="1"/>
</dbReference>
<gene>
    <name evidence="4" type="ORF">KTS45_03830</name>
</gene>
<dbReference type="SUPFAM" id="SSF88713">
    <property type="entry name" value="Glycoside hydrolase/deacetylase"/>
    <property type="match status" value="1"/>
</dbReference>
<proteinExistence type="predicted"/>